<dbReference type="EMBL" id="JAWDJW010010775">
    <property type="protein sequence ID" value="KAK3045311.1"/>
    <property type="molecule type" value="Genomic_DNA"/>
</dbReference>
<sequence length="290" mass="33089">MEGDTTNSARASTGMLVPHMQLPEYLLTHIRGPNDDMQNDGLDIAHHLLRILLDGKLYLAPANELHNVLDIGTGTGIWAIDFADEHPEAEVIGVDLSPIQPEFVPVNCKFEVDDVTDDWTWPTNHFDMIHVRCMFGSVADWPALYRQVYRHLKPGGWINQLEMSIQFKADDGSCPPDHTFSVWSKIMIDAGEIFGKTFQIADQCENYIREAGFEEIVSYRWKLPVGGWSSDPKLKELGRWNYLHCETGAEGWGLFLLTRVLNWSLEEAQVLIAKFRLALKDRKTHSYFEV</sequence>
<name>A0ACC3CW45_9PEZI</name>
<proteinExistence type="predicted"/>
<comment type="caution">
    <text evidence="1">The sequence shown here is derived from an EMBL/GenBank/DDBJ whole genome shotgun (WGS) entry which is preliminary data.</text>
</comment>
<evidence type="ECO:0000313" key="2">
    <source>
        <dbReference type="Proteomes" id="UP001186974"/>
    </source>
</evidence>
<evidence type="ECO:0000313" key="1">
    <source>
        <dbReference type="EMBL" id="KAK3045311.1"/>
    </source>
</evidence>
<gene>
    <name evidence="1" type="ORF">LTS18_014060</name>
</gene>
<organism evidence="1 2">
    <name type="scientific">Coniosporium uncinatum</name>
    <dbReference type="NCBI Taxonomy" id="93489"/>
    <lineage>
        <taxon>Eukaryota</taxon>
        <taxon>Fungi</taxon>
        <taxon>Dikarya</taxon>
        <taxon>Ascomycota</taxon>
        <taxon>Pezizomycotina</taxon>
        <taxon>Dothideomycetes</taxon>
        <taxon>Dothideomycetes incertae sedis</taxon>
        <taxon>Coniosporium</taxon>
    </lineage>
</organism>
<accession>A0ACC3CW45</accession>
<protein>
    <submittedName>
        <fullName evidence="1">Uncharacterized protein</fullName>
    </submittedName>
</protein>
<keyword evidence="2" id="KW-1185">Reference proteome</keyword>
<reference evidence="1" key="1">
    <citation type="submission" date="2024-09" db="EMBL/GenBank/DDBJ databases">
        <title>Black Yeasts Isolated from many extreme environments.</title>
        <authorList>
            <person name="Coleine C."/>
            <person name="Stajich J.E."/>
            <person name="Selbmann L."/>
        </authorList>
    </citation>
    <scope>NUCLEOTIDE SEQUENCE</scope>
    <source>
        <strain evidence="1">CCFEE 5737</strain>
    </source>
</reference>
<dbReference type="Proteomes" id="UP001186974">
    <property type="component" value="Unassembled WGS sequence"/>
</dbReference>